<proteinExistence type="predicted"/>
<gene>
    <name evidence="1" type="ORF">GDO86_012381</name>
</gene>
<evidence type="ECO:0000313" key="1">
    <source>
        <dbReference type="EMBL" id="KAG8433999.1"/>
    </source>
</evidence>
<dbReference type="AlphaFoldDB" id="A0A8T2IM96"/>
<organism evidence="1 2">
    <name type="scientific">Hymenochirus boettgeri</name>
    <name type="common">Congo dwarf clawed frog</name>
    <dbReference type="NCBI Taxonomy" id="247094"/>
    <lineage>
        <taxon>Eukaryota</taxon>
        <taxon>Metazoa</taxon>
        <taxon>Chordata</taxon>
        <taxon>Craniata</taxon>
        <taxon>Vertebrata</taxon>
        <taxon>Euteleostomi</taxon>
        <taxon>Amphibia</taxon>
        <taxon>Batrachia</taxon>
        <taxon>Anura</taxon>
        <taxon>Pipoidea</taxon>
        <taxon>Pipidae</taxon>
        <taxon>Pipinae</taxon>
        <taxon>Hymenochirus</taxon>
    </lineage>
</organism>
<evidence type="ECO:0000313" key="2">
    <source>
        <dbReference type="Proteomes" id="UP000812440"/>
    </source>
</evidence>
<accession>A0A8T2IM96</accession>
<dbReference type="EMBL" id="JAACNH010000008">
    <property type="protein sequence ID" value="KAG8433999.1"/>
    <property type="molecule type" value="Genomic_DNA"/>
</dbReference>
<name>A0A8T2IM96_9PIPI</name>
<dbReference type="Proteomes" id="UP000812440">
    <property type="component" value="Chromosome 7"/>
</dbReference>
<protein>
    <submittedName>
        <fullName evidence="1">Uncharacterized protein</fullName>
    </submittedName>
</protein>
<comment type="caution">
    <text evidence="1">The sequence shown here is derived from an EMBL/GenBank/DDBJ whole genome shotgun (WGS) entry which is preliminary data.</text>
</comment>
<keyword evidence="2" id="KW-1185">Reference proteome</keyword>
<sequence length="95" mass="10820">MDVLLRHPSRTSRFHHLRILTILSCSLDGYQRRFLPWISDTPCAPCKPFPSVCPALTVSSPANKTRLVFGSYQQNQQLKPHYVVITIVTIPVFLV</sequence>
<reference evidence="1" key="1">
    <citation type="thesis" date="2020" institute="ProQuest LLC" country="789 East Eisenhower Parkway, Ann Arbor, MI, USA">
        <title>Comparative Genomics and Chromosome Evolution.</title>
        <authorList>
            <person name="Mudd A.B."/>
        </authorList>
    </citation>
    <scope>NUCLEOTIDE SEQUENCE</scope>
    <source>
        <strain evidence="1">Female2</strain>
        <tissue evidence="1">Blood</tissue>
    </source>
</reference>